<name>A0A1F2P5X0_9EURY</name>
<dbReference type="EMBL" id="DQZR01000144">
    <property type="protein sequence ID" value="HDM36301.1"/>
    <property type="molecule type" value="Genomic_DNA"/>
</dbReference>
<dbReference type="EMBL" id="DRIE01000104">
    <property type="protein sequence ID" value="HEC57440.1"/>
    <property type="molecule type" value="Genomic_DNA"/>
</dbReference>
<dbReference type="SUPFAM" id="SSF55874">
    <property type="entry name" value="ATPase domain of HSP90 chaperone/DNA topoisomerase II/histidine kinase"/>
    <property type="match status" value="1"/>
</dbReference>
<dbReference type="InterPro" id="IPR003594">
    <property type="entry name" value="HATPase_dom"/>
</dbReference>
<dbReference type="SMART" id="SM00387">
    <property type="entry name" value="HATPase_c"/>
    <property type="match status" value="1"/>
</dbReference>
<keyword evidence="4" id="KW-0418">Kinase</keyword>
<dbReference type="Proteomes" id="UP000185779">
    <property type="component" value="Unassembled WGS sequence"/>
</dbReference>
<dbReference type="AlphaFoldDB" id="A0A1F2P5X0"/>
<accession>A0A1F2P5X0</accession>
<evidence type="ECO:0000259" key="1">
    <source>
        <dbReference type="SMART" id="SM00387"/>
    </source>
</evidence>
<dbReference type="EMBL" id="LYOR01000001">
    <property type="protein sequence ID" value="OFV66747.1"/>
    <property type="molecule type" value="Genomic_DNA"/>
</dbReference>
<reference evidence="4 5" key="1">
    <citation type="submission" date="2016-05" db="EMBL/GenBank/DDBJ databases">
        <title>Microbial consortia oxidize butane by reversing methanogenesis.</title>
        <authorList>
            <person name="Laso-Perez R."/>
            <person name="Richter M."/>
            <person name="Wegener G."/>
            <person name="Musat F."/>
        </authorList>
    </citation>
    <scope>NUCLEOTIDE SEQUENCE [LARGE SCALE GENOMIC DNA]</scope>
    <source>
        <strain evidence="4">BOX1</strain>
    </source>
</reference>
<keyword evidence="5" id="KW-1185">Reference proteome</keyword>
<evidence type="ECO:0000313" key="2">
    <source>
        <dbReference type="EMBL" id="HDM36301.1"/>
    </source>
</evidence>
<organism evidence="4 5">
    <name type="scientific">Candidatus Syntropharchaeum butanivorans</name>
    <dbReference type="NCBI Taxonomy" id="1839936"/>
    <lineage>
        <taxon>Archaea</taxon>
        <taxon>Methanobacteriati</taxon>
        <taxon>Methanobacteriota</taxon>
        <taxon>Stenosarchaea group</taxon>
        <taxon>Methanomicrobia</taxon>
        <taxon>Methanosarcinales</taxon>
        <taxon>ANME-2 cluster</taxon>
        <taxon>Candidatus Syntropharchaeum</taxon>
    </lineage>
</organism>
<dbReference type="STRING" id="1839936.SBU_000040"/>
<dbReference type="GO" id="GO:0004674">
    <property type="term" value="F:protein serine/threonine kinase activity"/>
    <property type="evidence" value="ECO:0007669"/>
    <property type="project" value="UniProtKB-KW"/>
</dbReference>
<proteinExistence type="predicted"/>
<gene>
    <name evidence="2" type="ORF">ENG09_03480</name>
    <name evidence="3" type="ORF">ENI32_06125</name>
    <name evidence="4" type="ORF">SBU_000040</name>
</gene>
<feature type="domain" description="Histidine kinase/HSP90-like ATPase" evidence="1">
    <location>
        <begin position="33"/>
        <end position="132"/>
    </location>
</feature>
<dbReference type="InterPro" id="IPR036890">
    <property type="entry name" value="HATPase_C_sf"/>
</dbReference>
<dbReference type="Proteomes" id="UP000885863">
    <property type="component" value="Unassembled WGS sequence"/>
</dbReference>
<evidence type="ECO:0000313" key="4">
    <source>
        <dbReference type="EMBL" id="OFV66747.1"/>
    </source>
</evidence>
<reference evidence="2" key="2">
    <citation type="journal article" date="2020" name="mSystems">
        <title>Genome- and Community-Level Interaction Insights into Carbon Utilization and Element Cycling Functions of Hydrothermarchaeota in Hydrothermal Sediment.</title>
        <authorList>
            <person name="Zhou Z."/>
            <person name="Liu Y."/>
            <person name="Xu W."/>
            <person name="Pan J."/>
            <person name="Luo Z.H."/>
            <person name="Li M."/>
        </authorList>
    </citation>
    <scope>NUCLEOTIDE SEQUENCE [LARGE SCALE GENOMIC DNA]</scope>
    <source>
        <strain evidence="2">HyVt-185</strain>
        <strain evidence="3">HyVt-386</strain>
    </source>
</reference>
<dbReference type="Pfam" id="PF13581">
    <property type="entry name" value="HATPase_c_2"/>
    <property type="match status" value="1"/>
</dbReference>
<sequence length="132" mass="14488">MDEQTIEVRRDIDVILARNVGRKMANEIGFGELDQTRITTAISELARNIVIHANRGKVVIREIQKGDRRGIEVVCTDDGPGIEDIEAALRDGYTTAGGLGIGMTGAKRLMDEFHVESVVGVGTTVIVKKWLR</sequence>
<dbReference type="Gene3D" id="3.30.565.10">
    <property type="entry name" value="Histidine kinase-like ATPase, C-terminal domain"/>
    <property type="match status" value="1"/>
</dbReference>
<evidence type="ECO:0000313" key="3">
    <source>
        <dbReference type="EMBL" id="HEC57440.1"/>
    </source>
</evidence>
<keyword evidence="4" id="KW-0808">Transferase</keyword>
<evidence type="ECO:0000313" key="5">
    <source>
        <dbReference type="Proteomes" id="UP000185779"/>
    </source>
</evidence>
<keyword evidence="4" id="KW-0723">Serine/threonine-protein kinase</keyword>
<dbReference type="Proteomes" id="UP000885936">
    <property type="component" value="Unassembled WGS sequence"/>
</dbReference>
<protein>
    <submittedName>
        <fullName evidence="2">Anti-sigma regulatory factor</fullName>
    </submittedName>
    <submittedName>
        <fullName evidence="4">Serine/threonine protein kinase</fullName>
    </submittedName>
</protein>
<comment type="caution">
    <text evidence="4">The sequence shown here is derived from an EMBL/GenBank/DDBJ whole genome shotgun (WGS) entry which is preliminary data.</text>
</comment>
<dbReference type="PATRIC" id="fig|1839936.3.peg.40"/>
<dbReference type="CDD" id="cd16934">
    <property type="entry name" value="HATPase_RsbT-like"/>
    <property type="match status" value="1"/>
</dbReference>